<comment type="caution">
    <text evidence="1">The sequence shown here is derived from an EMBL/GenBank/DDBJ whole genome shotgun (WGS) entry which is preliminary data.</text>
</comment>
<dbReference type="EMBL" id="ASRX01000034">
    <property type="protein sequence ID" value="EYF04431.1"/>
    <property type="molecule type" value="Genomic_DNA"/>
</dbReference>
<proteinExistence type="predicted"/>
<dbReference type="RefSeq" id="WP_044244292.1">
    <property type="nucleotide sequence ID" value="NZ_ASRX01000034.1"/>
</dbReference>
<organism evidence="1 2">
    <name type="scientific">Chondromyces apiculatus DSM 436</name>
    <dbReference type="NCBI Taxonomy" id="1192034"/>
    <lineage>
        <taxon>Bacteria</taxon>
        <taxon>Pseudomonadati</taxon>
        <taxon>Myxococcota</taxon>
        <taxon>Polyangia</taxon>
        <taxon>Polyangiales</taxon>
        <taxon>Polyangiaceae</taxon>
        <taxon>Chondromyces</taxon>
    </lineage>
</organism>
<reference evidence="1 2" key="1">
    <citation type="submission" date="2013-05" db="EMBL/GenBank/DDBJ databases">
        <title>Genome assembly of Chondromyces apiculatus DSM 436.</title>
        <authorList>
            <person name="Sharma G."/>
            <person name="Khatri I."/>
            <person name="Kaur C."/>
            <person name="Mayilraj S."/>
            <person name="Subramanian S."/>
        </authorList>
    </citation>
    <scope>NUCLEOTIDE SEQUENCE [LARGE SCALE GENOMIC DNA]</scope>
    <source>
        <strain evidence="1 2">DSM 436</strain>
    </source>
</reference>
<evidence type="ECO:0000313" key="1">
    <source>
        <dbReference type="EMBL" id="EYF04431.1"/>
    </source>
</evidence>
<dbReference type="OrthoDB" id="5519140at2"/>
<gene>
    <name evidence="1" type="ORF">CAP_4570</name>
</gene>
<evidence type="ECO:0000313" key="2">
    <source>
        <dbReference type="Proteomes" id="UP000019678"/>
    </source>
</evidence>
<dbReference type="AlphaFoldDB" id="A0A017T756"/>
<dbReference type="Proteomes" id="UP000019678">
    <property type="component" value="Unassembled WGS sequence"/>
</dbReference>
<accession>A0A017T756</accession>
<name>A0A017T756_9BACT</name>
<keyword evidence="2" id="KW-1185">Reference proteome</keyword>
<protein>
    <submittedName>
        <fullName evidence="1">Uncharacterized protein</fullName>
    </submittedName>
</protein>
<dbReference type="STRING" id="1192034.CAP_4570"/>
<sequence length="71" mass="8108">MIHRVDARLREEAERYHLLFACPDCAYFEPGAPDEPRDPPRCALGFPIAPHLSPRLADRDQVIFCKAFELG</sequence>